<organism evidence="1 2">
    <name type="scientific">Dissostichus eleginoides</name>
    <name type="common">Patagonian toothfish</name>
    <name type="synonym">Dissostichus amissus</name>
    <dbReference type="NCBI Taxonomy" id="100907"/>
    <lineage>
        <taxon>Eukaryota</taxon>
        <taxon>Metazoa</taxon>
        <taxon>Chordata</taxon>
        <taxon>Craniata</taxon>
        <taxon>Vertebrata</taxon>
        <taxon>Euteleostomi</taxon>
        <taxon>Actinopterygii</taxon>
        <taxon>Neopterygii</taxon>
        <taxon>Teleostei</taxon>
        <taxon>Neoteleostei</taxon>
        <taxon>Acanthomorphata</taxon>
        <taxon>Eupercaria</taxon>
        <taxon>Perciformes</taxon>
        <taxon>Notothenioidei</taxon>
        <taxon>Nototheniidae</taxon>
        <taxon>Dissostichus</taxon>
    </lineage>
</organism>
<dbReference type="Proteomes" id="UP001228049">
    <property type="component" value="Unassembled WGS sequence"/>
</dbReference>
<sequence length="67" mass="7186">MCEWTYFISERLHTERQSGELVAASWEEVAGLRSQEAGEGCCQARVLPLCCGDIAAAAGHGGWGACR</sequence>
<name>A0AAD9C489_DISEL</name>
<dbReference type="EMBL" id="JASDAP010000011">
    <property type="protein sequence ID" value="KAK1894038.1"/>
    <property type="molecule type" value="Genomic_DNA"/>
</dbReference>
<reference evidence="1" key="1">
    <citation type="submission" date="2023-04" db="EMBL/GenBank/DDBJ databases">
        <title>Chromosome-level genome of Chaenocephalus aceratus.</title>
        <authorList>
            <person name="Park H."/>
        </authorList>
    </citation>
    <scope>NUCLEOTIDE SEQUENCE</scope>
    <source>
        <strain evidence="1">DE</strain>
        <tissue evidence="1">Muscle</tissue>
    </source>
</reference>
<evidence type="ECO:0000313" key="1">
    <source>
        <dbReference type="EMBL" id="KAK1894038.1"/>
    </source>
</evidence>
<accession>A0AAD9C489</accession>
<proteinExistence type="predicted"/>
<evidence type="ECO:0000313" key="2">
    <source>
        <dbReference type="Proteomes" id="UP001228049"/>
    </source>
</evidence>
<protein>
    <submittedName>
        <fullName evidence="1">Alpha-ketoglutaric semialdehyde dehydrogenase 1</fullName>
    </submittedName>
</protein>
<comment type="caution">
    <text evidence="1">The sequence shown here is derived from an EMBL/GenBank/DDBJ whole genome shotgun (WGS) entry which is preliminary data.</text>
</comment>
<keyword evidence="2" id="KW-1185">Reference proteome</keyword>
<gene>
    <name evidence="1" type="ORF">KUDE01_019499</name>
</gene>
<dbReference type="AlphaFoldDB" id="A0AAD9C489"/>